<dbReference type="InterPro" id="IPR053164">
    <property type="entry name" value="IS1016-like_transposase"/>
</dbReference>
<name>A0A1L6J908_9SPHN</name>
<dbReference type="SMART" id="SM01126">
    <property type="entry name" value="DDE_Tnp_IS1595"/>
    <property type="match status" value="1"/>
</dbReference>
<dbReference type="PANTHER" id="PTHR47163:SF2">
    <property type="entry name" value="SI:DKEY-17M8.2"/>
    <property type="match status" value="1"/>
</dbReference>
<evidence type="ECO:0000256" key="1">
    <source>
        <dbReference type="SAM" id="MobiDB-lite"/>
    </source>
</evidence>
<evidence type="ECO:0000313" key="3">
    <source>
        <dbReference type="EMBL" id="APR52385.1"/>
    </source>
</evidence>
<sequence length="319" mass="35212">MTNLTAPQFIDADKAREHLEALRWPEGPVCPHCGSVDAKRLPDQRGKPSKRHPEGSVRKGLVQCNGCRQQFTVTVGTVFEDSKVPLNKWLLATHLMVASKKGISAHQLHRMLGVTYKTAWFMAHRIREAMVEETGGNMGSGGGTVEVDETFIGRVPGESRMAIHNMNKVVSLVDRTTGRSTSVVFTGNFSMKSLQPILAQHIAPDARLVTDEARHYRGFGAQFGGGHQAVAHAKGEYVRKGTDIHTNTIEGFFGIFKRGMKGIYQHCGSQHLQRYLAEFDFRYSNRVALGIGDDERAEIALRGIAGKRLTYRRTGAVAA</sequence>
<feature type="compositionally biased region" description="Basic and acidic residues" evidence="1">
    <location>
        <begin position="37"/>
        <end position="57"/>
    </location>
</feature>
<evidence type="ECO:0000259" key="2">
    <source>
        <dbReference type="SMART" id="SM01126"/>
    </source>
</evidence>
<feature type="domain" description="ISXO2-like transposase" evidence="2">
    <location>
        <begin position="137"/>
        <end position="284"/>
    </location>
</feature>
<dbReference type="OrthoDB" id="271821at2"/>
<organism evidence="3 5">
    <name type="scientific">Sphingomonas koreensis</name>
    <dbReference type="NCBI Taxonomy" id="93064"/>
    <lineage>
        <taxon>Bacteria</taxon>
        <taxon>Pseudomonadati</taxon>
        <taxon>Pseudomonadota</taxon>
        <taxon>Alphaproteobacteria</taxon>
        <taxon>Sphingomonadales</taxon>
        <taxon>Sphingomonadaceae</taxon>
        <taxon>Sphingomonas</taxon>
    </lineage>
</organism>
<dbReference type="STRING" id="93064.BRX40_08035"/>
<dbReference type="Pfam" id="PF12760">
    <property type="entry name" value="Zn_ribbon_IS1595"/>
    <property type="match status" value="1"/>
</dbReference>
<dbReference type="KEGG" id="skr:BRX40_08035"/>
<dbReference type="EMBL" id="CP018820">
    <property type="protein sequence ID" value="APR52385.1"/>
    <property type="molecule type" value="Genomic_DNA"/>
</dbReference>
<evidence type="ECO:0000313" key="4">
    <source>
        <dbReference type="EMBL" id="RSV01463.1"/>
    </source>
</evidence>
<accession>A0A1L6J908</accession>
<gene>
    <name evidence="3" type="ORF">BRX40_08035</name>
    <name evidence="4" type="ORF">CA257_14835</name>
</gene>
<reference evidence="5" key="2">
    <citation type="submission" date="2016-12" db="EMBL/GenBank/DDBJ databases">
        <title>Whole genome sequencing of Sphingomonas sp. ABOJV.</title>
        <authorList>
            <person name="Conlan S."/>
            <person name="Thomas P.J."/>
            <person name="Mullikin J."/>
            <person name="Palmore T.N."/>
            <person name="Frank K.M."/>
            <person name="Segre J.A."/>
        </authorList>
    </citation>
    <scope>NUCLEOTIDE SEQUENCE [LARGE SCALE GENOMIC DNA]</scope>
    <source>
        <strain evidence="5">ABOJV</strain>
    </source>
</reference>
<dbReference type="AlphaFoldDB" id="A0A1L6J908"/>
<dbReference type="Proteomes" id="UP000286681">
    <property type="component" value="Unassembled WGS sequence"/>
</dbReference>
<reference evidence="4 6" key="3">
    <citation type="submission" date="2018-07" db="EMBL/GenBank/DDBJ databases">
        <title>Genomic and Epidemiologic Investigation of an Indolent Hospital Outbreak.</title>
        <authorList>
            <person name="Johnson R.C."/>
            <person name="Deming C."/>
            <person name="Conlan S."/>
            <person name="Zellmer C.J."/>
            <person name="Michelin A.V."/>
            <person name="Lee-Lin S."/>
            <person name="Thomas P.J."/>
            <person name="Park M."/>
            <person name="Weingarten R.A."/>
            <person name="Less J."/>
            <person name="Dekker J.P."/>
            <person name="Frank K.M."/>
            <person name="Musser K.A."/>
            <person name="Mcquiston J.R."/>
            <person name="Henderson D.K."/>
            <person name="Lau A.F."/>
            <person name="Palmore T.N."/>
            <person name="Segre J.A."/>
        </authorList>
    </citation>
    <scope>NUCLEOTIDE SEQUENCE [LARGE SCALE GENOMIC DNA]</scope>
    <source>
        <strain evidence="4 6">SK-NIH.Env10_0317</strain>
    </source>
</reference>
<feature type="region of interest" description="Disordered" evidence="1">
    <location>
        <begin position="35"/>
        <end position="57"/>
    </location>
</feature>
<dbReference type="RefSeq" id="WP_075151241.1">
    <property type="nucleotide sequence ID" value="NZ_CP018820.1"/>
</dbReference>
<evidence type="ECO:0000313" key="6">
    <source>
        <dbReference type="Proteomes" id="UP000286681"/>
    </source>
</evidence>
<dbReference type="EMBL" id="QQWO01000012">
    <property type="protein sequence ID" value="RSV01463.1"/>
    <property type="molecule type" value="Genomic_DNA"/>
</dbReference>
<dbReference type="GeneID" id="44132504"/>
<proteinExistence type="predicted"/>
<dbReference type="Pfam" id="PF12762">
    <property type="entry name" value="DDE_Tnp_IS1595"/>
    <property type="match status" value="1"/>
</dbReference>
<dbReference type="Proteomes" id="UP000185161">
    <property type="component" value="Chromosome"/>
</dbReference>
<dbReference type="NCBIfam" id="NF033547">
    <property type="entry name" value="transpos_IS1595"/>
    <property type="match status" value="1"/>
</dbReference>
<dbReference type="InterPro" id="IPR024442">
    <property type="entry name" value="Transposase_Zn_ribbon"/>
</dbReference>
<reference evidence="3" key="1">
    <citation type="submission" date="2016-12" db="EMBL/GenBank/DDBJ databases">
        <title>Whole genome sequencing of Sphingomonas koreensis.</title>
        <authorList>
            <person name="Conlan S."/>
            <person name="Thomas P.J."/>
            <person name="Mullikin J."/>
            <person name="Palmore T.N."/>
            <person name="Frank K.M."/>
            <person name="Segre J.A."/>
        </authorList>
    </citation>
    <scope>NUCLEOTIDE SEQUENCE</scope>
    <source>
        <strain evidence="3">ABOJV</strain>
    </source>
</reference>
<dbReference type="PANTHER" id="PTHR47163">
    <property type="entry name" value="DDE_TNP_IS1595 DOMAIN-CONTAINING PROTEIN"/>
    <property type="match status" value="1"/>
</dbReference>
<protein>
    <submittedName>
        <fullName evidence="3">DDE transposase</fullName>
    </submittedName>
    <submittedName>
        <fullName evidence="4">IS1595 family transposase</fullName>
    </submittedName>
</protein>
<keyword evidence="5" id="KW-1185">Reference proteome</keyword>
<dbReference type="InterPro" id="IPR024445">
    <property type="entry name" value="Tnp_ISXO2-like"/>
</dbReference>
<evidence type="ECO:0000313" key="5">
    <source>
        <dbReference type="Proteomes" id="UP000185161"/>
    </source>
</evidence>